<proteinExistence type="predicted"/>
<dbReference type="SUPFAM" id="SSF52540">
    <property type="entry name" value="P-loop containing nucleoside triphosphate hydrolases"/>
    <property type="match status" value="2"/>
</dbReference>
<dbReference type="PROSITE" id="PS50893">
    <property type="entry name" value="ABC_TRANSPORTER_2"/>
    <property type="match status" value="2"/>
</dbReference>
<keyword evidence="1" id="KW-0547">Nucleotide-binding</keyword>
<dbReference type="EMBL" id="JACHFQ010000008">
    <property type="protein sequence ID" value="MBB5227120.1"/>
    <property type="molecule type" value="Genomic_DNA"/>
</dbReference>
<feature type="compositionally biased region" description="Basic and acidic residues" evidence="3">
    <location>
        <begin position="252"/>
        <end position="282"/>
    </location>
</feature>
<dbReference type="PROSITE" id="PS00211">
    <property type="entry name" value="ABC_TRANSPORTER_1"/>
    <property type="match status" value="2"/>
</dbReference>
<keyword evidence="2" id="KW-0067">ATP-binding</keyword>
<feature type="domain" description="ABC transporter" evidence="4">
    <location>
        <begin position="310"/>
        <end position="518"/>
    </location>
</feature>
<name>A0A7W8LN60_9SPIR</name>
<dbReference type="RefSeq" id="WP_184661041.1">
    <property type="nucleotide sequence ID" value="NZ_JACHFQ010000008.1"/>
</dbReference>
<accession>A0A7W8LN60</accession>
<dbReference type="Proteomes" id="UP000518887">
    <property type="component" value="Unassembled WGS sequence"/>
</dbReference>
<sequence length="519" mass="57224">MSIQITKLNFSYPFSNTNLFEDFSLSIQDGWTCVAGSNGSGKSTLLKLIAGILCADGGKIAAGGDSVYCAQDCSEIPDNLYNAFWSDDNEVRRFFSILCVTEEMLERYESLSGGEKKRIQIASALAENPAVLLLDEPTNHLDAKTKAMICSALKTFTGTGLIVSHDRDFADSLCTKTIYLYNEASAFAGGRECTVFDTYPCGLSKALELRQNGAEQSRGEWERLNSKASSEKARSAKLESQNQKTRSRLSKKAIDPHDHDAQAKIDVARISGKDRSTGDAKARLASQIRQTENERDSIKKSLKRKEGFSLNETDFSKSVVVQETVVRADSYSLKIPHIEIKGGTKIALTGENGSGKTLFVKHVISLLEKAGRQNEMLYLPQEISSEQEKTILSDFYKLEESERGEVLSTLYRLGSEVERLTFLRSENSEKEMTDAGSLSPGELRKMMIALAVQRPLSLLILDEPTNHMDITSVTALENALSSLDCAMIVVSHDKVFLEKISNASLVAERNGNLGEIKMN</sequence>
<dbReference type="InterPro" id="IPR003593">
    <property type="entry name" value="AAA+_ATPase"/>
</dbReference>
<protein>
    <submittedName>
        <fullName evidence="5">ATPase subunit of ABC transporter with duplicated ATPase domains</fullName>
    </submittedName>
</protein>
<evidence type="ECO:0000313" key="5">
    <source>
        <dbReference type="EMBL" id="MBB5227120.1"/>
    </source>
</evidence>
<dbReference type="Gene3D" id="3.40.50.300">
    <property type="entry name" value="P-loop containing nucleotide triphosphate hydrolases"/>
    <property type="match status" value="2"/>
</dbReference>
<gene>
    <name evidence="5" type="ORF">HNP76_002516</name>
</gene>
<dbReference type="InterPro" id="IPR051309">
    <property type="entry name" value="ABCF_ATPase"/>
</dbReference>
<comment type="caution">
    <text evidence="5">The sequence shown here is derived from an EMBL/GenBank/DDBJ whole genome shotgun (WGS) entry which is preliminary data.</text>
</comment>
<evidence type="ECO:0000256" key="3">
    <source>
        <dbReference type="SAM" id="MobiDB-lite"/>
    </source>
</evidence>
<reference evidence="5 6" key="1">
    <citation type="submission" date="2020-08" db="EMBL/GenBank/DDBJ databases">
        <title>Genomic Encyclopedia of Type Strains, Phase IV (KMG-IV): sequencing the most valuable type-strain genomes for metagenomic binning, comparative biology and taxonomic classification.</title>
        <authorList>
            <person name="Goeker M."/>
        </authorList>
    </citation>
    <scope>NUCLEOTIDE SEQUENCE [LARGE SCALE GENOMIC DNA]</scope>
    <source>
        <strain evidence="5 6">DSM 103462</strain>
    </source>
</reference>
<dbReference type="InterPro" id="IPR027417">
    <property type="entry name" value="P-loop_NTPase"/>
</dbReference>
<dbReference type="PANTHER" id="PTHR42855:SF1">
    <property type="entry name" value="ABC TRANSPORTER DOMAIN-CONTAINING PROTEIN"/>
    <property type="match status" value="1"/>
</dbReference>
<feature type="domain" description="ABC transporter" evidence="4">
    <location>
        <begin position="3"/>
        <end position="208"/>
    </location>
</feature>
<dbReference type="AlphaFoldDB" id="A0A7W8LN60"/>
<evidence type="ECO:0000259" key="4">
    <source>
        <dbReference type="PROSITE" id="PS50893"/>
    </source>
</evidence>
<dbReference type="InterPro" id="IPR003439">
    <property type="entry name" value="ABC_transporter-like_ATP-bd"/>
</dbReference>
<dbReference type="CDD" id="cd03221">
    <property type="entry name" value="ABCF_EF-3"/>
    <property type="match status" value="1"/>
</dbReference>
<evidence type="ECO:0000256" key="1">
    <source>
        <dbReference type="ARBA" id="ARBA00022741"/>
    </source>
</evidence>
<dbReference type="Pfam" id="PF00005">
    <property type="entry name" value="ABC_tran"/>
    <property type="match status" value="2"/>
</dbReference>
<evidence type="ECO:0000313" key="6">
    <source>
        <dbReference type="Proteomes" id="UP000518887"/>
    </source>
</evidence>
<dbReference type="InterPro" id="IPR017871">
    <property type="entry name" value="ABC_transporter-like_CS"/>
</dbReference>
<dbReference type="GO" id="GO:0005524">
    <property type="term" value="F:ATP binding"/>
    <property type="evidence" value="ECO:0007669"/>
    <property type="project" value="UniProtKB-KW"/>
</dbReference>
<keyword evidence="6" id="KW-1185">Reference proteome</keyword>
<organism evidence="5 6">
    <name type="scientific">Treponema ruminis</name>
    <dbReference type="NCBI Taxonomy" id="744515"/>
    <lineage>
        <taxon>Bacteria</taxon>
        <taxon>Pseudomonadati</taxon>
        <taxon>Spirochaetota</taxon>
        <taxon>Spirochaetia</taxon>
        <taxon>Spirochaetales</taxon>
        <taxon>Treponemataceae</taxon>
        <taxon>Treponema</taxon>
    </lineage>
</organism>
<feature type="region of interest" description="Disordered" evidence="3">
    <location>
        <begin position="214"/>
        <end position="297"/>
    </location>
</feature>
<feature type="compositionally biased region" description="Basic and acidic residues" evidence="3">
    <location>
        <begin position="217"/>
        <end position="237"/>
    </location>
</feature>
<evidence type="ECO:0000256" key="2">
    <source>
        <dbReference type="ARBA" id="ARBA00022840"/>
    </source>
</evidence>
<dbReference type="SMART" id="SM00382">
    <property type="entry name" value="AAA"/>
    <property type="match status" value="2"/>
</dbReference>
<dbReference type="PANTHER" id="PTHR42855">
    <property type="entry name" value="ABC TRANSPORTER ATP-BINDING SUBUNIT"/>
    <property type="match status" value="1"/>
</dbReference>
<dbReference type="GO" id="GO:0016887">
    <property type="term" value="F:ATP hydrolysis activity"/>
    <property type="evidence" value="ECO:0007669"/>
    <property type="project" value="InterPro"/>
</dbReference>